<keyword evidence="2" id="KW-1185">Reference proteome</keyword>
<accession>A0AAV5MIM3</accession>
<evidence type="ECO:0000313" key="2">
    <source>
        <dbReference type="Proteomes" id="UP001054252"/>
    </source>
</evidence>
<reference evidence="1 2" key="1">
    <citation type="journal article" date="2021" name="Commun. Biol.">
        <title>The genome of Shorea leprosula (Dipterocarpaceae) highlights the ecological relevance of drought in aseasonal tropical rainforests.</title>
        <authorList>
            <person name="Ng K.K.S."/>
            <person name="Kobayashi M.J."/>
            <person name="Fawcett J.A."/>
            <person name="Hatakeyama M."/>
            <person name="Paape T."/>
            <person name="Ng C.H."/>
            <person name="Ang C.C."/>
            <person name="Tnah L.H."/>
            <person name="Lee C.T."/>
            <person name="Nishiyama T."/>
            <person name="Sese J."/>
            <person name="O'Brien M.J."/>
            <person name="Copetti D."/>
            <person name="Mohd Noor M.I."/>
            <person name="Ong R.C."/>
            <person name="Putra M."/>
            <person name="Sireger I.Z."/>
            <person name="Indrioko S."/>
            <person name="Kosugi Y."/>
            <person name="Izuno A."/>
            <person name="Isagi Y."/>
            <person name="Lee S.L."/>
            <person name="Shimizu K.K."/>
        </authorList>
    </citation>
    <scope>NUCLEOTIDE SEQUENCE [LARGE SCALE GENOMIC DNA]</scope>
    <source>
        <strain evidence="1">214</strain>
    </source>
</reference>
<protein>
    <recommendedName>
        <fullName evidence="3">Reverse transcriptase domain-containing protein</fullName>
    </recommendedName>
</protein>
<dbReference type="Proteomes" id="UP001054252">
    <property type="component" value="Unassembled WGS sequence"/>
</dbReference>
<proteinExistence type="predicted"/>
<organism evidence="1 2">
    <name type="scientific">Rubroshorea leprosula</name>
    <dbReference type="NCBI Taxonomy" id="152421"/>
    <lineage>
        <taxon>Eukaryota</taxon>
        <taxon>Viridiplantae</taxon>
        <taxon>Streptophyta</taxon>
        <taxon>Embryophyta</taxon>
        <taxon>Tracheophyta</taxon>
        <taxon>Spermatophyta</taxon>
        <taxon>Magnoliopsida</taxon>
        <taxon>eudicotyledons</taxon>
        <taxon>Gunneridae</taxon>
        <taxon>Pentapetalae</taxon>
        <taxon>rosids</taxon>
        <taxon>malvids</taxon>
        <taxon>Malvales</taxon>
        <taxon>Dipterocarpaceae</taxon>
        <taxon>Rubroshorea</taxon>
    </lineage>
</organism>
<dbReference type="PANTHER" id="PTHR47266">
    <property type="entry name" value="ENDONUCLEASE-RELATED"/>
    <property type="match status" value="1"/>
</dbReference>
<gene>
    <name evidence="1" type="ORF">SLEP1_g56484</name>
</gene>
<evidence type="ECO:0008006" key="3">
    <source>
        <dbReference type="Google" id="ProtNLM"/>
    </source>
</evidence>
<name>A0AAV5MIM3_9ROSI</name>
<evidence type="ECO:0000313" key="1">
    <source>
        <dbReference type="EMBL" id="GKV49750.1"/>
    </source>
</evidence>
<dbReference type="InterPro" id="IPR052160">
    <property type="entry name" value="Gypsy_RT_Integrase-like"/>
</dbReference>
<dbReference type="AlphaFoldDB" id="A0AAV5MIM3"/>
<dbReference type="EMBL" id="BPVZ01000317">
    <property type="protein sequence ID" value="GKV49750.1"/>
    <property type="molecule type" value="Genomic_DNA"/>
</dbReference>
<sequence>MSLYRLVFGKACHLPVELEHKAYWAIKYLNFDLKDAGEHRKLQLNELEELRLAVYENAKIYKERTKAWHDLHVQKKEFHVVDKVLLFNSRL</sequence>
<comment type="caution">
    <text evidence="1">The sequence shown here is derived from an EMBL/GenBank/DDBJ whole genome shotgun (WGS) entry which is preliminary data.</text>
</comment>